<feature type="region of interest" description="Disordered" evidence="1">
    <location>
        <begin position="1"/>
        <end position="77"/>
    </location>
</feature>
<dbReference type="SUPFAM" id="SSF52200">
    <property type="entry name" value="Toll/Interleukin receptor TIR domain"/>
    <property type="match status" value="1"/>
</dbReference>
<dbReference type="Gene3D" id="3.40.50.10140">
    <property type="entry name" value="Toll/interleukin-1 receptor homology (TIR) domain"/>
    <property type="match status" value="1"/>
</dbReference>
<dbReference type="PANTHER" id="PTHR32472">
    <property type="entry name" value="DNA REPAIR PROTEIN RADA"/>
    <property type="match status" value="1"/>
</dbReference>
<sequence>MASTPSEVPVDPHAVTSPSNATAIPVIGDKPLTIRLKTPECHTEKSPPISPSILLSPSLKISPDSSRLNSPSLVSPPSSAFVSALQSPYISPRAHLPAENPQQSPVSHSGSHSDDIPSSSYTPPPEKTDFSDDLTDQKPRFSACIADPMPPRISFSFPVPRVSFTKGSASPPQSAKLRSCDVYIGYHGQNSNLVRFCRWLKSELELQGIACFLADRARYSDTQSLEIADRIICSATYGVVVVTGSIFLNPFSMEELRIFNQKKNLIPLLFETDVEEVTSFLDQRFDEKQRICKVQEKEWREMIEALLRSHEFKLEACDSTWRNCVARTVGILKSKLGRKSVTEKDVDVEEFPYPRNRNFVGREKELQDMELSFFGSTEYDESKYVKMGFRGGSEELLDGFADEESDTVKTRGRFINLEMRKCKEPTLEAWIEPVVELANRGRSPQKQRHKQKKSRHGGKNSGRLDSGFHQCGTGNVVCLTGGTGLGKTELALEFAYRYAQRYKMVLWVGGESRFFRQNIMNLSAKLGLDVSAETQHERGRIRSFEEQELDAFQRVRRELFRDVPYLLIIDNLESEKEWWDAKDLHDLIPRITGATHVLITTRLSKVLSFEHMQVPPLPMANVMVLMKGKRKKDYPSEELDILRKFHDKLGQSSFGLGVVACLLFELAMSPSSLFEAINKLPLVEYADDSASCSPIASEDQFFKNNQFLMKTLSFCYTILCQFSGGRNLASRMVLAGAWFAPSPISANLLAASAKNIPESGKSFDHWKKYLAMAVCSSSQCFMGPQARRSEAEAALLIVKLGLARRCNKQLGCSIQFHDITRLFARRRVGLTAAKATVQGVKKIGNPVLNSDHLWAAAFLVLGFKSEPMLVQLNAIDLVLFIRRVAIPLALRSFSVFSRCNASLELLKLCTNVLEDVEKSFVSQIQDWCHGSFCWRKKNQSKHSVDEYVWQDVTLLKATLLETRAKLLLRGGQFDTGEELCRTCISIRTVMLGHHHAQTLAAQETLAKLVRFRSKI</sequence>
<proteinExistence type="predicted"/>
<name>A0A5K1C592_9MAGN</name>
<feature type="compositionally biased region" description="Low complexity" evidence="1">
    <location>
        <begin position="51"/>
        <end position="77"/>
    </location>
</feature>
<gene>
    <name evidence="3" type="ORF">NYM_LOCUS16041</name>
</gene>
<dbReference type="Gramene" id="NC3G0227360.1">
    <property type="protein sequence ID" value="NC3G0227360.1:cds"/>
    <property type="gene ID" value="NC3G0227360"/>
</dbReference>
<dbReference type="PANTHER" id="PTHR32472:SF12">
    <property type="entry name" value="P-LOOP CONTAINING NUCLEOSIDE TRIPHOSPHATE HYDROLASES SUPERFAMILY PROTEIN"/>
    <property type="match status" value="1"/>
</dbReference>
<dbReference type="GO" id="GO:0000725">
    <property type="term" value="P:recombinational repair"/>
    <property type="evidence" value="ECO:0007669"/>
    <property type="project" value="TreeGrafter"/>
</dbReference>
<accession>A0A5K1C592</accession>
<dbReference type="GO" id="GO:0007165">
    <property type="term" value="P:signal transduction"/>
    <property type="evidence" value="ECO:0007669"/>
    <property type="project" value="InterPro"/>
</dbReference>
<dbReference type="Gene3D" id="3.40.50.300">
    <property type="entry name" value="P-loop containing nucleotide triphosphate hydrolases"/>
    <property type="match status" value="1"/>
</dbReference>
<dbReference type="InterPro" id="IPR003593">
    <property type="entry name" value="AAA+_ATPase"/>
</dbReference>
<dbReference type="AlphaFoldDB" id="A0A5K1C592"/>
<dbReference type="OrthoDB" id="626167at2759"/>
<dbReference type="OMA" id="GKQKNDY"/>
<dbReference type="InterPro" id="IPR002182">
    <property type="entry name" value="NB-ARC"/>
</dbReference>
<evidence type="ECO:0000256" key="1">
    <source>
        <dbReference type="SAM" id="MobiDB-lite"/>
    </source>
</evidence>
<dbReference type="InterPro" id="IPR000157">
    <property type="entry name" value="TIR_dom"/>
</dbReference>
<evidence type="ECO:0000313" key="3">
    <source>
        <dbReference type="EMBL" id="VVW20118.1"/>
    </source>
</evidence>
<dbReference type="EMBL" id="LR721781">
    <property type="protein sequence ID" value="VVW20118.1"/>
    <property type="molecule type" value="Genomic_DNA"/>
</dbReference>
<dbReference type="Pfam" id="PF25895">
    <property type="entry name" value="WHD_plant_disease"/>
    <property type="match status" value="1"/>
</dbReference>
<dbReference type="SMART" id="SM00382">
    <property type="entry name" value="AAA"/>
    <property type="match status" value="1"/>
</dbReference>
<dbReference type="InterPro" id="IPR035897">
    <property type="entry name" value="Toll_tir_struct_dom_sf"/>
</dbReference>
<feature type="region of interest" description="Disordered" evidence="1">
    <location>
        <begin position="440"/>
        <end position="466"/>
    </location>
</feature>
<dbReference type="InterPro" id="IPR058874">
    <property type="entry name" value="WHD_plant"/>
</dbReference>
<dbReference type="InterPro" id="IPR027417">
    <property type="entry name" value="P-loop_NTPase"/>
</dbReference>
<feature type="domain" description="TIR" evidence="2">
    <location>
        <begin position="178"/>
        <end position="306"/>
    </location>
</feature>
<dbReference type="SUPFAM" id="SSF52540">
    <property type="entry name" value="P-loop containing nucleoside triphosphate hydrolases"/>
    <property type="match status" value="1"/>
</dbReference>
<feature type="compositionally biased region" description="Basic residues" evidence="1">
    <location>
        <begin position="443"/>
        <end position="458"/>
    </location>
</feature>
<dbReference type="PROSITE" id="PS50104">
    <property type="entry name" value="TIR"/>
    <property type="match status" value="1"/>
</dbReference>
<organism evidence="3">
    <name type="scientific">Nymphaea colorata</name>
    <name type="common">pocket water lily</name>
    <dbReference type="NCBI Taxonomy" id="210225"/>
    <lineage>
        <taxon>Eukaryota</taxon>
        <taxon>Viridiplantae</taxon>
        <taxon>Streptophyta</taxon>
        <taxon>Embryophyta</taxon>
        <taxon>Tracheophyta</taxon>
        <taxon>Spermatophyta</taxon>
        <taxon>Magnoliopsida</taxon>
        <taxon>Nymphaeales</taxon>
        <taxon>Nymphaeaceae</taxon>
        <taxon>Nymphaea</taxon>
    </lineage>
</organism>
<protein>
    <recommendedName>
        <fullName evidence="2">TIR domain-containing protein</fullName>
    </recommendedName>
</protein>
<dbReference type="Pfam" id="PF00931">
    <property type="entry name" value="NB-ARC"/>
    <property type="match status" value="1"/>
</dbReference>
<feature type="region of interest" description="Disordered" evidence="1">
    <location>
        <begin position="93"/>
        <end position="134"/>
    </location>
</feature>
<evidence type="ECO:0000259" key="2">
    <source>
        <dbReference type="PROSITE" id="PS50104"/>
    </source>
</evidence>
<reference evidence="3" key="1">
    <citation type="submission" date="2019-09" db="EMBL/GenBank/DDBJ databases">
        <authorList>
            <person name="Zhang L."/>
        </authorList>
    </citation>
    <scope>NUCLEOTIDE SEQUENCE</scope>
</reference>